<dbReference type="Pfam" id="PF02517">
    <property type="entry name" value="Rce1-like"/>
    <property type="match status" value="1"/>
</dbReference>
<protein>
    <recommendedName>
        <fullName evidence="2">CAAX prenyl protease 2/Lysostaphin resistance protein A-like domain-containing protein</fullName>
    </recommendedName>
</protein>
<evidence type="ECO:0000313" key="3">
    <source>
        <dbReference type="EMBL" id="MBB6147110.1"/>
    </source>
</evidence>
<feature type="domain" description="CAAX prenyl protease 2/Lysostaphin resistance protein A-like" evidence="2">
    <location>
        <begin position="106"/>
        <end position="198"/>
    </location>
</feature>
<evidence type="ECO:0000256" key="1">
    <source>
        <dbReference type="SAM" id="Phobius"/>
    </source>
</evidence>
<reference evidence="3 4" key="1">
    <citation type="submission" date="2020-08" db="EMBL/GenBank/DDBJ databases">
        <title>Genomic Encyclopedia of Type Strains, Phase IV (KMG-IV): sequencing the most valuable type-strain genomes for metagenomic binning, comparative biology and taxonomic classification.</title>
        <authorList>
            <person name="Goeker M."/>
        </authorList>
    </citation>
    <scope>NUCLEOTIDE SEQUENCE [LARGE SCALE GENOMIC DNA]</scope>
    <source>
        <strain evidence="3 4">DSM 103733</strain>
    </source>
</reference>
<feature type="transmembrane region" description="Helical" evidence="1">
    <location>
        <begin position="30"/>
        <end position="49"/>
    </location>
</feature>
<dbReference type="Proteomes" id="UP000538666">
    <property type="component" value="Unassembled WGS sequence"/>
</dbReference>
<sequence length="216" mass="24396">MILRTKILLIVEFLGIFVAIPLALVLGPQIVPPMPILWLAAAYGLIALYRDPNYRRSELWNPGPLRRQLSSMLLLFAMGIAVIGALVYEFAHPVLFSFVRAHPIVWALVMVLYPVLSVYPQGILFRAFLLHRYRNLFGAPPQKEKALILLSAFSFSLMHVVFRNWVAVALTFAGGVLFARRHLATRSLFVSSFEHALYGCFIFTVGLGQYFFAKLV</sequence>
<evidence type="ECO:0000313" key="4">
    <source>
        <dbReference type="Proteomes" id="UP000538666"/>
    </source>
</evidence>
<keyword evidence="1" id="KW-0812">Transmembrane</keyword>
<feature type="transmembrane region" description="Helical" evidence="1">
    <location>
        <begin position="196"/>
        <end position="213"/>
    </location>
</feature>
<gene>
    <name evidence="3" type="ORF">HNQ77_005095</name>
</gene>
<feature type="transmembrane region" description="Helical" evidence="1">
    <location>
        <begin position="103"/>
        <end position="125"/>
    </location>
</feature>
<dbReference type="EMBL" id="JACHEK010000012">
    <property type="protein sequence ID" value="MBB6147110.1"/>
    <property type="molecule type" value="Genomic_DNA"/>
</dbReference>
<keyword evidence="4" id="KW-1185">Reference proteome</keyword>
<dbReference type="RefSeq" id="WP_050059948.1">
    <property type="nucleotide sequence ID" value="NZ_JACHEK010000012.1"/>
</dbReference>
<dbReference type="AlphaFoldDB" id="A0A841K142"/>
<dbReference type="OrthoDB" id="9805801at2"/>
<feature type="transmembrane region" description="Helical" evidence="1">
    <location>
        <begin position="146"/>
        <end position="176"/>
    </location>
</feature>
<proteinExistence type="predicted"/>
<accession>A0A841K142</accession>
<dbReference type="GO" id="GO:0080120">
    <property type="term" value="P:CAAX-box protein maturation"/>
    <property type="evidence" value="ECO:0007669"/>
    <property type="project" value="UniProtKB-ARBA"/>
</dbReference>
<evidence type="ECO:0000259" key="2">
    <source>
        <dbReference type="Pfam" id="PF02517"/>
    </source>
</evidence>
<comment type="caution">
    <text evidence="3">The sequence shown here is derived from an EMBL/GenBank/DDBJ whole genome shotgun (WGS) entry which is preliminary data.</text>
</comment>
<name>A0A841K142_9BACT</name>
<keyword evidence="1" id="KW-1133">Transmembrane helix</keyword>
<dbReference type="InterPro" id="IPR003675">
    <property type="entry name" value="Rce1/LyrA-like_dom"/>
</dbReference>
<feature type="transmembrane region" description="Helical" evidence="1">
    <location>
        <begin position="7"/>
        <end position="24"/>
    </location>
</feature>
<organism evidence="3 4">
    <name type="scientific">Silvibacterium bohemicum</name>
    <dbReference type="NCBI Taxonomy" id="1577686"/>
    <lineage>
        <taxon>Bacteria</taxon>
        <taxon>Pseudomonadati</taxon>
        <taxon>Acidobacteriota</taxon>
        <taxon>Terriglobia</taxon>
        <taxon>Terriglobales</taxon>
        <taxon>Acidobacteriaceae</taxon>
        <taxon>Silvibacterium</taxon>
    </lineage>
</organism>
<feature type="transmembrane region" description="Helical" evidence="1">
    <location>
        <begin position="69"/>
        <end position="91"/>
    </location>
</feature>
<dbReference type="GO" id="GO:0004175">
    <property type="term" value="F:endopeptidase activity"/>
    <property type="evidence" value="ECO:0007669"/>
    <property type="project" value="UniProtKB-ARBA"/>
</dbReference>
<keyword evidence="1" id="KW-0472">Membrane</keyword>